<reference evidence="3" key="1">
    <citation type="submission" date="2020-10" db="EMBL/GenBank/DDBJ databases">
        <title>Taxonomic study of unclassified bacteria belonging to the class Ktedonobacteria.</title>
        <authorList>
            <person name="Yabe S."/>
            <person name="Wang C.M."/>
            <person name="Zheng Y."/>
            <person name="Sakai Y."/>
            <person name="Cavaletti L."/>
            <person name="Monciardini P."/>
            <person name="Donadio S."/>
        </authorList>
    </citation>
    <scope>NUCLEOTIDE SEQUENCE</scope>
    <source>
        <strain evidence="3">ID150040</strain>
    </source>
</reference>
<dbReference type="Pfam" id="PF00931">
    <property type="entry name" value="NB-ARC"/>
    <property type="match status" value="1"/>
</dbReference>
<feature type="domain" description="HTH cro/C1-type" evidence="2">
    <location>
        <begin position="7"/>
        <end position="61"/>
    </location>
</feature>
<dbReference type="InterPro" id="IPR010982">
    <property type="entry name" value="Lambda_DNA-bd_dom_sf"/>
</dbReference>
<dbReference type="SUPFAM" id="SSF52540">
    <property type="entry name" value="P-loop containing nucleoside triphosphate hydrolases"/>
    <property type="match status" value="1"/>
</dbReference>
<dbReference type="PANTHER" id="PTHR47691:SF3">
    <property type="entry name" value="HTH-TYPE TRANSCRIPTIONAL REGULATOR RV0890C-RELATED"/>
    <property type="match status" value="1"/>
</dbReference>
<keyword evidence="4" id="KW-1185">Reference proteome</keyword>
<dbReference type="SUPFAM" id="SSF47413">
    <property type="entry name" value="lambda repressor-like DNA-binding domains"/>
    <property type="match status" value="1"/>
</dbReference>
<feature type="region of interest" description="Disordered" evidence="1">
    <location>
        <begin position="335"/>
        <end position="354"/>
    </location>
</feature>
<evidence type="ECO:0000259" key="2">
    <source>
        <dbReference type="PROSITE" id="PS50943"/>
    </source>
</evidence>
<dbReference type="SMART" id="SM00530">
    <property type="entry name" value="HTH_XRE"/>
    <property type="match status" value="1"/>
</dbReference>
<dbReference type="EMBL" id="BNJK01000001">
    <property type="protein sequence ID" value="GHO93887.1"/>
    <property type="molecule type" value="Genomic_DNA"/>
</dbReference>
<dbReference type="Gene3D" id="1.10.260.40">
    <property type="entry name" value="lambda repressor-like DNA-binding domains"/>
    <property type="match status" value="1"/>
</dbReference>
<protein>
    <recommendedName>
        <fullName evidence="2">HTH cro/C1-type domain-containing protein</fullName>
    </recommendedName>
</protein>
<name>A0A8J3N499_9CHLR</name>
<dbReference type="InterPro" id="IPR027417">
    <property type="entry name" value="P-loop_NTPase"/>
</dbReference>
<dbReference type="InterPro" id="IPR001387">
    <property type="entry name" value="Cro/C1-type_HTH"/>
</dbReference>
<dbReference type="RefSeq" id="WP_220204654.1">
    <property type="nucleotide sequence ID" value="NZ_BNJK01000001.1"/>
</dbReference>
<gene>
    <name evidence="3" type="ORF">KSF_039350</name>
</gene>
<dbReference type="GO" id="GO:0043531">
    <property type="term" value="F:ADP binding"/>
    <property type="evidence" value="ECO:0007669"/>
    <property type="project" value="InterPro"/>
</dbReference>
<dbReference type="PANTHER" id="PTHR47691">
    <property type="entry name" value="REGULATOR-RELATED"/>
    <property type="match status" value="1"/>
</dbReference>
<organism evidence="3 4">
    <name type="scientific">Reticulibacter mediterranei</name>
    <dbReference type="NCBI Taxonomy" id="2778369"/>
    <lineage>
        <taxon>Bacteria</taxon>
        <taxon>Bacillati</taxon>
        <taxon>Chloroflexota</taxon>
        <taxon>Ktedonobacteria</taxon>
        <taxon>Ktedonobacterales</taxon>
        <taxon>Reticulibacteraceae</taxon>
        <taxon>Reticulibacter</taxon>
    </lineage>
</organism>
<proteinExistence type="predicted"/>
<evidence type="ECO:0000256" key="1">
    <source>
        <dbReference type="SAM" id="MobiDB-lite"/>
    </source>
</evidence>
<dbReference type="PROSITE" id="PS50943">
    <property type="entry name" value="HTH_CROC1"/>
    <property type="match status" value="1"/>
</dbReference>
<evidence type="ECO:0000313" key="4">
    <source>
        <dbReference type="Proteomes" id="UP000597444"/>
    </source>
</evidence>
<dbReference type="GO" id="GO:0003677">
    <property type="term" value="F:DNA binding"/>
    <property type="evidence" value="ECO:0007669"/>
    <property type="project" value="InterPro"/>
</dbReference>
<dbReference type="InterPro" id="IPR002182">
    <property type="entry name" value="NB-ARC"/>
</dbReference>
<dbReference type="PRINTS" id="PR00364">
    <property type="entry name" value="DISEASERSIST"/>
</dbReference>
<dbReference type="Proteomes" id="UP000597444">
    <property type="component" value="Unassembled WGS sequence"/>
</dbReference>
<accession>A0A8J3N499</accession>
<dbReference type="AlphaFoldDB" id="A0A8J3N499"/>
<evidence type="ECO:0000313" key="3">
    <source>
        <dbReference type="EMBL" id="GHO93887.1"/>
    </source>
</evidence>
<dbReference type="InterPro" id="IPR011990">
    <property type="entry name" value="TPR-like_helical_dom_sf"/>
</dbReference>
<dbReference type="SUPFAM" id="SSF48452">
    <property type="entry name" value="TPR-like"/>
    <property type="match status" value="1"/>
</dbReference>
<dbReference type="Gene3D" id="3.40.50.300">
    <property type="entry name" value="P-loop containing nucleotide triphosphate hydrolases"/>
    <property type="match status" value="1"/>
</dbReference>
<dbReference type="CDD" id="cd00093">
    <property type="entry name" value="HTH_XRE"/>
    <property type="match status" value="1"/>
</dbReference>
<comment type="caution">
    <text evidence="3">The sequence shown here is derived from an EMBL/GenBank/DDBJ whole genome shotgun (WGS) entry which is preliminary data.</text>
</comment>
<dbReference type="Gene3D" id="1.25.40.10">
    <property type="entry name" value="Tetratricopeptide repeat domain"/>
    <property type="match status" value="1"/>
</dbReference>
<sequence>MKPNQRLRHERELRGWSQSRVAQEIGTLERNVSRWERGVSSPYPHYREKLCALFGKSASDLGFIEDEGEDEPFTPSPPLSASLYDPLIPPLPNEGRNLVGRQDVLQRLVEQVCVGKNVALSGLPGVGKTALAIEVVHHPRVLETFRDGILWAGLGPHPNLLEQLSRWLQYTRMLHYPHEETKAVQADGEYQGKAEPSNDIALVTRAVALREAIGTRRMLLVVDDAWDREAVLPFKVGGPNCALLVTTRFPGIAVSLASDSAHMLHELPIHDGLALLTQLAPTAVAHDRRAAKVLVQAVGGLPLALTLMGKYLQTQAHSNQPRRVRAALKRLHDAPQRLHLSEAQSPVERSPSLEAGTPISLQSVIEVSDQQLEEPARAVLRMLSVFPPKPNSFSEEAALAVAQAPVEVLDQLSDAGLLESSGAGRYTLHQTIADYASTSLTETLASERLVAYVVAYLDKHAGDYELLEREGSNILAGLKYAFEAGQHPRFMQGVVAFAPFLLARGLYEQAKLHLQRAYHLAIWSGDTLTVLPVLLHLGHVASKQEEYNQAEVHLREALLLARERSEDHFIREALTYLTQVARARGDTAQAEVYSKQLNETGS</sequence>
<dbReference type="Pfam" id="PF01381">
    <property type="entry name" value="HTH_3"/>
    <property type="match status" value="1"/>
</dbReference>